<accession>A0ABW6AJH0</accession>
<dbReference type="NCBIfam" id="NF010372">
    <property type="entry name" value="PRK13798.1"/>
    <property type="match status" value="1"/>
</dbReference>
<gene>
    <name evidence="8" type="primary">uraD</name>
    <name evidence="8" type="ORF">ACFS25_10855</name>
</gene>
<evidence type="ECO:0000256" key="2">
    <source>
        <dbReference type="ARBA" id="ARBA00004754"/>
    </source>
</evidence>
<name>A0ABW6AJH0_9BACT</name>
<dbReference type="Proteomes" id="UP001597512">
    <property type="component" value="Unassembled WGS sequence"/>
</dbReference>
<dbReference type="SUPFAM" id="SSF158694">
    <property type="entry name" value="UraD-Like"/>
    <property type="match status" value="1"/>
</dbReference>
<evidence type="ECO:0000256" key="5">
    <source>
        <dbReference type="ARBA" id="ARBA00022793"/>
    </source>
</evidence>
<dbReference type="Gene3D" id="1.10.3330.10">
    <property type="entry name" value="Oxo-4-hydroxy-4-carboxy-5-ureidoimidazoline decarboxylase"/>
    <property type="match status" value="1"/>
</dbReference>
<evidence type="ECO:0000256" key="6">
    <source>
        <dbReference type="ARBA" id="ARBA00023239"/>
    </source>
</evidence>
<comment type="catalytic activity">
    <reaction evidence="1">
        <text>5-hydroxy-2-oxo-4-ureido-2,5-dihydro-1H-imidazole-5-carboxylate + H(+) = (S)-allantoin + CO2</text>
        <dbReference type="Rhea" id="RHEA:26301"/>
        <dbReference type="ChEBI" id="CHEBI:15378"/>
        <dbReference type="ChEBI" id="CHEBI:15678"/>
        <dbReference type="ChEBI" id="CHEBI:16526"/>
        <dbReference type="ChEBI" id="CHEBI:58639"/>
        <dbReference type="EC" id="4.1.1.97"/>
    </reaction>
</comment>
<dbReference type="Pfam" id="PF09349">
    <property type="entry name" value="OHCU_decarbox"/>
    <property type="match status" value="1"/>
</dbReference>
<evidence type="ECO:0000256" key="1">
    <source>
        <dbReference type="ARBA" id="ARBA00001163"/>
    </source>
</evidence>
<dbReference type="PANTHER" id="PTHR43466:SF1">
    <property type="entry name" value="2-OXO-4-HYDROXY-4-CARBOXY-5-UREIDOIMIDAZOLINE DECARBOXYLASE-RELATED"/>
    <property type="match status" value="1"/>
</dbReference>
<dbReference type="InterPro" id="IPR018020">
    <property type="entry name" value="OHCU_decarboxylase"/>
</dbReference>
<keyword evidence="5" id="KW-0210">Decarboxylase</keyword>
<keyword evidence="4" id="KW-0659">Purine metabolism</keyword>
<feature type="domain" description="Oxo-4-hydroxy-4-carboxy-5-ureidoimidazoline decarboxylase" evidence="7">
    <location>
        <begin position="7"/>
        <end position="163"/>
    </location>
</feature>
<comment type="caution">
    <text evidence="8">The sequence shown here is derived from an EMBL/GenBank/DDBJ whole genome shotgun (WGS) entry which is preliminary data.</text>
</comment>
<dbReference type="InterPro" id="IPR017595">
    <property type="entry name" value="OHCU_decarboxylase-2"/>
</dbReference>
<evidence type="ECO:0000259" key="7">
    <source>
        <dbReference type="Pfam" id="PF09349"/>
    </source>
</evidence>
<dbReference type="GO" id="GO:0051997">
    <property type="term" value="F:2-oxo-4-hydroxy-4-carboxy-5-ureidoimidazoline decarboxylase activity"/>
    <property type="evidence" value="ECO:0007669"/>
    <property type="project" value="UniProtKB-EC"/>
</dbReference>
<dbReference type="NCBIfam" id="TIGR03180">
    <property type="entry name" value="UraD_2"/>
    <property type="match status" value="1"/>
</dbReference>
<dbReference type="InterPro" id="IPR036778">
    <property type="entry name" value="OHCU_decarboxylase_sf"/>
</dbReference>
<dbReference type="EMBL" id="JBHUOM010000002">
    <property type="protein sequence ID" value="MFD2934283.1"/>
    <property type="molecule type" value="Genomic_DNA"/>
</dbReference>
<dbReference type="PANTHER" id="PTHR43466">
    <property type="entry name" value="2-OXO-4-HYDROXY-4-CARBOXY-5-UREIDOIMIDAZOLINE DECARBOXYLASE-RELATED"/>
    <property type="match status" value="1"/>
</dbReference>
<organism evidence="8 9">
    <name type="scientific">Spirosoma flavum</name>
    <dbReference type="NCBI Taxonomy" id="2048557"/>
    <lineage>
        <taxon>Bacteria</taxon>
        <taxon>Pseudomonadati</taxon>
        <taxon>Bacteroidota</taxon>
        <taxon>Cytophagia</taxon>
        <taxon>Cytophagales</taxon>
        <taxon>Cytophagaceae</taxon>
        <taxon>Spirosoma</taxon>
    </lineage>
</organism>
<comment type="pathway">
    <text evidence="2">Purine metabolism; urate degradation; (S)-allantoin from urate: step 3/3.</text>
</comment>
<proteinExistence type="predicted"/>
<sequence length="168" mass="19011">MTLSELNQLPDAQLKETLFTCCGSSSWINKLAKIFPVESKEMLFEQSDISWFACSESDWREAFTHHPKIGDINSLREKFANTKVWAEGEQSGVSVSSQQVLEDLSAGNRRYEEKFGYIFIVCATGKSAEEMLEILTARLPNSPEDEILIAMQEQNKIAKIRLEKLLAS</sequence>
<evidence type="ECO:0000256" key="4">
    <source>
        <dbReference type="ARBA" id="ARBA00022631"/>
    </source>
</evidence>
<evidence type="ECO:0000313" key="8">
    <source>
        <dbReference type="EMBL" id="MFD2934283.1"/>
    </source>
</evidence>
<keyword evidence="6 8" id="KW-0456">Lyase</keyword>
<evidence type="ECO:0000256" key="3">
    <source>
        <dbReference type="ARBA" id="ARBA00012257"/>
    </source>
</evidence>
<keyword evidence="9" id="KW-1185">Reference proteome</keyword>
<protein>
    <recommendedName>
        <fullName evidence="3">2-oxo-4-hydroxy-4-carboxy-5-ureidoimidazoline decarboxylase</fullName>
        <ecNumber evidence="3">4.1.1.97</ecNumber>
    </recommendedName>
</protein>
<dbReference type="EC" id="4.1.1.97" evidence="3"/>
<evidence type="ECO:0000313" key="9">
    <source>
        <dbReference type="Proteomes" id="UP001597512"/>
    </source>
</evidence>
<dbReference type="RefSeq" id="WP_381499861.1">
    <property type="nucleotide sequence ID" value="NZ_JBHUOM010000002.1"/>
</dbReference>
<reference evidence="9" key="1">
    <citation type="journal article" date="2019" name="Int. J. Syst. Evol. Microbiol.">
        <title>The Global Catalogue of Microorganisms (GCM) 10K type strain sequencing project: providing services to taxonomists for standard genome sequencing and annotation.</title>
        <authorList>
            <consortium name="The Broad Institute Genomics Platform"/>
            <consortium name="The Broad Institute Genome Sequencing Center for Infectious Disease"/>
            <person name="Wu L."/>
            <person name="Ma J."/>
        </authorList>
    </citation>
    <scope>NUCLEOTIDE SEQUENCE [LARGE SCALE GENOMIC DNA]</scope>
    <source>
        <strain evidence="9">KCTC 52490</strain>
    </source>
</reference>